<feature type="transmembrane region" description="Helical" evidence="2">
    <location>
        <begin position="123"/>
        <end position="144"/>
    </location>
</feature>
<dbReference type="InterPro" id="IPR003594">
    <property type="entry name" value="HATPase_dom"/>
</dbReference>
<dbReference type="Pfam" id="PF06580">
    <property type="entry name" value="His_kinase"/>
    <property type="match status" value="1"/>
</dbReference>
<keyword evidence="4" id="KW-0418">Kinase</keyword>
<gene>
    <name evidence="4" type="ORF">NX780_22115</name>
</gene>
<dbReference type="InterPro" id="IPR036890">
    <property type="entry name" value="HATPase_C_sf"/>
</dbReference>
<keyword evidence="1" id="KW-0175">Coiled coil</keyword>
<keyword evidence="2" id="KW-1133">Transmembrane helix</keyword>
<dbReference type="SMART" id="SM00387">
    <property type="entry name" value="HATPase_c"/>
    <property type="match status" value="1"/>
</dbReference>
<evidence type="ECO:0000256" key="2">
    <source>
        <dbReference type="SAM" id="Phobius"/>
    </source>
</evidence>
<dbReference type="GO" id="GO:0016301">
    <property type="term" value="F:kinase activity"/>
    <property type="evidence" value="ECO:0007669"/>
    <property type="project" value="UniProtKB-KW"/>
</dbReference>
<dbReference type="PANTHER" id="PTHR34220:SF9">
    <property type="entry name" value="SIGNAL TRANSDUCTION HISTIDINE KINASE INTERNAL REGION DOMAIN-CONTAINING PROTEIN"/>
    <property type="match status" value="1"/>
</dbReference>
<keyword evidence="4" id="KW-0808">Transferase</keyword>
<dbReference type="PANTHER" id="PTHR34220">
    <property type="entry name" value="SENSOR HISTIDINE KINASE YPDA"/>
    <property type="match status" value="1"/>
</dbReference>
<feature type="transmembrane region" description="Helical" evidence="2">
    <location>
        <begin position="23"/>
        <end position="44"/>
    </location>
</feature>
<feature type="transmembrane region" description="Helical" evidence="2">
    <location>
        <begin position="88"/>
        <end position="111"/>
    </location>
</feature>
<comment type="caution">
    <text evidence="4">The sequence shown here is derived from an EMBL/GenBank/DDBJ whole genome shotgun (WGS) entry which is preliminary data.</text>
</comment>
<dbReference type="Proteomes" id="UP001206572">
    <property type="component" value="Unassembled WGS sequence"/>
</dbReference>
<keyword evidence="2" id="KW-0812">Transmembrane</keyword>
<keyword evidence="5" id="KW-1185">Reference proteome</keyword>
<proteinExistence type="predicted"/>
<evidence type="ECO:0000256" key="1">
    <source>
        <dbReference type="SAM" id="Coils"/>
    </source>
</evidence>
<name>A0ABT2AS24_9BURK</name>
<dbReference type="InterPro" id="IPR010559">
    <property type="entry name" value="Sig_transdc_His_kin_internal"/>
</dbReference>
<dbReference type="RefSeq" id="WP_258830050.1">
    <property type="nucleotide sequence ID" value="NZ_JANUHA010000022.1"/>
</dbReference>
<evidence type="ECO:0000313" key="5">
    <source>
        <dbReference type="Proteomes" id="UP001206572"/>
    </source>
</evidence>
<dbReference type="Pfam" id="PF02518">
    <property type="entry name" value="HATPase_c"/>
    <property type="match status" value="1"/>
</dbReference>
<dbReference type="Gene3D" id="3.30.565.10">
    <property type="entry name" value="Histidine kinase-like ATPase, C-terminal domain"/>
    <property type="match status" value="1"/>
</dbReference>
<organism evidence="4 5">
    <name type="scientific">Massilia agri</name>
    <dbReference type="NCBI Taxonomy" id="1886785"/>
    <lineage>
        <taxon>Bacteria</taxon>
        <taxon>Pseudomonadati</taxon>
        <taxon>Pseudomonadota</taxon>
        <taxon>Betaproteobacteria</taxon>
        <taxon>Burkholderiales</taxon>
        <taxon>Oxalobacteraceae</taxon>
        <taxon>Telluria group</taxon>
        <taxon>Massilia</taxon>
    </lineage>
</organism>
<sequence>MLPADHPPSTPAAPIARRVLRDLGPAATVSALAALVIVLTVGLPETLYEQLVYSLCIGVSGFAVVDAVRLRWHASSARFEQRLRWPALVGVMLAVAPIAHFCGIHAGAVVLGHRPPPLADYLTTGRVSMIVFTFMGLVVMTLLVEHRERLARIARAHNEARLRAETIERQALQARLRLLQAQIEPHMLFNTLANLQGLIALDPARADTMLDQLIQYLRATLGATRADTTTLGEEFAAMEAYLGLMQVRMGERLAYRLALPPELRGARLPPMLLQPLVENAIVHGLEPAIDGGEVVLSAEARDGLLDIRVCDTGIGPAAAARNRKGGGVGMDTTRERLRVLYGERASLILTPGAPNGTLVQLTLPMETA</sequence>
<evidence type="ECO:0000259" key="3">
    <source>
        <dbReference type="SMART" id="SM00387"/>
    </source>
</evidence>
<feature type="coiled-coil region" evidence="1">
    <location>
        <begin position="150"/>
        <end position="184"/>
    </location>
</feature>
<dbReference type="InterPro" id="IPR050640">
    <property type="entry name" value="Bact_2-comp_sensor_kinase"/>
</dbReference>
<keyword evidence="2" id="KW-0472">Membrane</keyword>
<protein>
    <submittedName>
        <fullName evidence="4">Sensor histidine kinase</fullName>
    </submittedName>
</protein>
<reference evidence="4 5" key="1">
    <citation type="submission" date="2022-08" db="EMBL/GenBank/DDBJ databases">
        <title>Reclassification of Massilia species as members of the genera Telluria, Duganella, Pseudoduganella, Mokoshia gen. nov. and Zemynaea gen. nov. using orthogonal and non-orthogonal genome-based approaches.</title>
        <authorList>
            <person name="Bowman J.P."/>
        </authorList>
    </citation>
    <scope>NUCLEOTIDE SEQUENCE [LARGE SCALE GENOMIC DNA]</scope>
    <source>
        <strain evidence="4 5">JCM 31661</strain>
    </source>
</reference>
<feature type="domain" description="Histidine kinase/HSP90-like ATPase" evidence="3">
    <location>
        <begin position="268"/>
        <end position="367"/>
    </location>
</feature>
<accession>A0ABT2AS24</accession>
<dbReference type="EMBL" id="JANUHA010000022">
    <property type="protein sequence ID" value="MCS0599046.1"/>
    <property type="molecule type" value="Genomic_DNA"/>
</dbReference>
<dbReference type="SUPFAM" id="SSF55874">
    <property type="entry name" value="ATPase domain of HSP90 chaperone/DNA topoisomerase II/histidine kinase"/>
    <property type="match status" value="1"/>
</dbReference>
<evidence type="ECO:0000313" key="4">
    <source>
        <dbReference type="EMBL" id="MCS0599046.1"/>
    </source>
</evidence>
<feature type="transmembrane region" description="Helical" evidence="2">
    <location>
        <begin position="50"/>
        <end position="68"/>
    </location>
</feature>